<feature type="transmembrane region" description="Helical" evidence="1">
    <location>
        <begin position="95"/>
        <end position="118"/>
    </location>
</feature>
<accession>G0U3N5</accession>
<proteinExistence type="predicted"/>
<evidence type="ECO:0000313" key="2">
    <source>
        <dbReference type="EMBL" id="CCC50892.1"/>
    </source>
</evidence>
<reference evidence="2" key="1">
    <citation type="journal article" date="2012" name="Proc. Natl. Acad. Sci. U.S.A.">
        <title>Antigenic diversity is generated by distinct evolutionary mechanisms in African trypanosome species.</title>
        <authorList>
            <person name="Jackson A.P."/>
            <person name="Berry A."/>
            <person name="Aslett M."/>
            <person name="Allison H.C."/>
            <person name="Burton P."/>
            <person name="Vavrova-Anderson J."/>
            <person name="Brown R."/>
            <person name="Browne H."/>
            <person name="Corton N."/>
            <person name="Hauser H."/>
            <person name="Gamble J."/>
            <person name="Gilderthorp R."/>
            <person name="Marcello L."/>
            <person name="McQuillan J."/>
            <person name="Otto T.D."/>
            <person name="Quail M.A."/>
            <person name="Sanders M.J."/>
            <person name="van Tonder A."/>
            <person name="Ginger M.L."/>
            <person name="Field M.C."/>
            <person name="Barry J.D."/>
            <person name="Hertz-Fowler C."/>
            <person name="Berriman M."/>
        </authorList>
    </citation>
    <scope>NUCLEOTIDE SEQUENCE</scope>
    <source>
        <strain evidence="2">Y486</strain>
    </source>
</reference>
<name>G0U3N5_TRYVY</name>
<keyword evidence="1" id="KW-1133">Transmembrane helix</keyword>
<organism evidence="2">
    <name type="scientific">Trypanosoma vivax (strain Y486)</name>
    <dbReference type="NCBI Taxonomy" id="1055687"/>
    <lineage>
        <taxon>Eukaryota</taxon>
        <taxon>Discoba</taxon>
        <taxon>Euglenozoa</taxon>
        <taxon>Kinetoplastea</taxon>
        <taxon>Metakinetoplastina</taxon>
        <taxon>Trypanosomatida</taxon>
        <taxon>Trypanosomatidae</taxon>
        <taxon>Trypanosoma</taxon>
        <taxon>Duttonella</taxon>
    </lineage>
</organism>
<keyword evidence="1" id="KW-0812">Transmembrane</keyword>
<gene>
    <name evidence="2" type="ORF">TVY486_0907130</name>
</gene>
<sequence>MPLGRCRFSSPFLEKDVIAVRSSYVRVVSRDALTSVRPTLPFLHSGTQAWRYQQTLCKATIASSPRAPLLASSNCCLPHKSHWTVWEFVKDCKMLVIVVGCCFTHRAIIIMYLFILMLSRSLLSTHLWRL</sequence>
<dbReference type="AlphaFoldDB" id="G0U3N5"/>
<evidence type="ECO:0000256" key="1">
    <source>
        <dbReference type="SAM" id="Phobius"/>
    </source>
</evidence>
<protein>
    <submittedName>
        <fullName evidence="2">Uncharacterized protein</fullName>
    </submittedName>
</protein>
<dbReference type="VEuPathDB" id="TriTrypDB:TvY486_0907130"/>
<keyword evidence="1" id="KW-0472">Membrane</keyword>
<dbReference type="EMBL" id="HE573025">
    <property type="protein sequence ID" value="CCC50892.1"/>
    <property type="molecule type" value="Genomic_DNA"/>
</dbReference>